<evidence type="ECO:0000313" key="2">
    <source>
        <dbReference type="Proteomes" id="UP000198733"/>
    </source>
</evidence>
<accession>A0A1H9EEQ3</accession>
<dbReference type="Proteomes" id="UP000198733">
    <property type="component" value="Unassembled WGS sequence"/>
</dbReference>
<evidence type="ECO:0000313" key="1">
    <source>
        <dbReference type="EMBL" id="SEQ23733.1"/>
    </source>
</evidence>
<sequence length="117" mass="13284">MADLKRNMIELVKDVKQGELITENYLTPLFIPMKMVYEAIDMMEAIEDSAGSAKSEKEIIDKLSIFVVNLYDKQFTKEELNNGLHGPEATQKLQQQVLFAARGVQDDDTKKYLAGKN</sequence>
<gene>
    <name evidence="1" type="ORF">SAMN05216232_1992</name>
</gene>
<comment type="caution">
    <text evidence="1">The sequence shown here is derived from an EMBL/GenBank/DDBJ whole genome shotgun (WGS) entry which is preliminary data.</text>
</comment>
<proteinExistence type="predicted"/>
<organism evidence="1 2">
    <name type="scientific">Virgibacillus subterraneus</name>
    <dbReference type="NCBI Taxonomy" id="621109"/>
    <lineage>
        <taxon>Bacteria</taxon>
        <taxon>Bacillati</taxon>
        <taxon>Bacillota</taxon>
        <taxon>Bacilli</taxon>
        <taxon>Bacillales</taxon>
        <taxon>Bacillaceae</taxon>
        <taxon>Virgibacillus</taxon>
    </lineage>
</organism>
<dbReference type="NCBIfam" id="NF047360">
    <property type="entry name" value="tail_chap_PVL"/>
    <property type="match status" value="1"/>
</dbReference>
<dbReference type="InterPro" id="IPR057006">
    <property type="entry name" value="Phage_TAC_19"/>
</dbReference>
<dbReference type="RefSeq" id="WP_092503991.1">
    <property type="nucleotide sequence ID" value="NZ_FOEH01000002.1"/>
</dbReference>
<reference evidence="1 2" key="1">
    <citation type="submission" date="2016-10" db="EMBL/GenBank/DDBJ databases">
        <authorList>
            <person name="Varghese N."/>
            <person name="Submissions S."/>
        </authorList>
    </citation>
    <scope>NUCLEOTIDE SEQUENCE [LARGE SCALE GENOMIC DNA]</scope>
    <source>
        <strain evidence="1 2">CGMCC 1.7734</strain>
    </source>
</reference>
<evidence type="ECO:0008006" key="3">
    <source>
        <dbReference type="Google" id="ProtNLM"/>
    </source>
</evidence>
<protein>
    <recommendedName>
        <fullName evidence="3">Phage protein</fullName>
    </recommendedName>
</protein>
<keyword evidence="2" id="KW-1185">Reference proteome</keyword>
<dbReference type="Pfam" id="PF23857">
    <property type="entry name" value="Phage_TAC_19"/>
    <property type="match status" value="1"/>
</dbReference>
<dbReference type="EMBL" id="FOEH01000002">
    <property type="protein sequence ID" value="SEQ23733.1"/>
    <property type="molecule type" value="Genomic_DNA"/>
</dbReference>
<name>A0A1H9EEQ3_9BACI</name>